<dbReference type="InterPro" id="IPR020449">
    <property type="entry name" value="Tscrpt_reg_AraC-type_HTH"/>
</dbReference>
<dbReference type="Gene3D" id="1.10.10.60">
    <property type="entry name" value="Homeodomain-like"/>
    <property type="match status" value="2"/>
</dbReference>
<reference evidence="5 6" key="1">
    <citation type="submission" date="2020-08" db="EMBL/GenBank/DDBJ databases">
        <title>Above-ground endophytic microbial communities from plants in different locations in the United States.</title>
        <authorList>
            <person name="Frank C."/>
        </authorList>
    </citation>
    <scope>NUCLEOTIDE SEQUENCE [LARGE SCALE GENOMIC DNA]</scope>
    <source>
        <strain evidence="5 6">WP4_2_2</strain>
    </source>
</reference>
<keyword evidence="1" id="KW-0805">Transcription regulation</keyword>
<dbReference type="InterPro" id="IPR018062">
    <property type="entry name" value="HTH_AraC-typ_CS"/>
</dbReference>
<accession>A0A7W9WWL2</accession>
<protein>
    <submittedName>
        <fullName evidence="5">AraC-like DNA-binding protein</fullName>
    </submittedName>
</protein>
<dbReference type="GO" id="GO:0003700">
    <property type="term" value="F:DNA-binding transcription factor activity"/>
    <property type="evidence" value="ECO:0007669"/>
    <property type="project" value="InterPro"/>
</dbReference>
<dbReference type="AlphaFoldDB" id="A0A7W9WWL2"/>
<dbReference type="PROSITE" id="PS00041">
    <property type="entry name" value="HTH_ARAC_FAMILY_1"/>
    <property type="match status" value="1"/>
</dbReference>
<evidence type="ECO:0000313" key="5">
    <source>
        <dbReference type="EMBL" id="MBB6106691.1"/>
    </source>
</evidence>
<proteinExistence type="predicted"/>
<dbReference type="PANTHER" id="PTHR46796">
    <property type="entry name" value="HTH-TYPE TRANSCRIPTIONAL ACTIVATOR RHAS-RELATED"/>
    <property type="match status" value="1"/>
</dbReference>
<dbReference type="InterPro" id="IPR018060">
    <property type="entry name" value="HTH_AraC"/>
</dbReference>
<sequence>MISSSMLYPEPAVEVVRKGRVSRIAMEHQWRSPVDEDADARQRGDILVSRWTRNDTQSLEVVSPVSTTHHCIAMNLKCTSLTFSHAGKTLVRGRVTAGAVQITAPDVRCRAVFESPGDVLHLFVSPQVLGECFEDTFDRPHPGEIRIDDPRLVRDPALERLGQALAVSQSNDAALGKVFTDSVSLAIVSRVIARHFTVTERQTREASALPSWRLSRAIEYIDAHLAESIGLADIATSTGLTRMHFASQFRRATGMRPHEYLLRRRIDHAQRLLLESKHNVLDVALSCGFRSQAHFTTVFKRLVGETPYCWRMKANVDRQADSRISGSERKISPAGQG</sequence>
<feature type="domain" description="HTH araC/xylS-type" evidence="4">
    <location>
        <begin position="215"/>
        <end position="313"/>
    </location>
</feature>
<dbReference type="Proteomes" id="UP000571554">
    <property type="component" value="Unassembled WGS sequence"/>
</dbReference>
<dbReference type="SUPFAM" id="SSF46689">
    <property type="entry name" value="Homeodomain-like"/>
    <property type="match status" value="2"/>
</dbReference>
<keyword evidence="3" id="KW-0804">Transcription</keyword>
<name>A0A7W9WWL2_9BURK</name>
<organism evidence="5 6">
    <name type="scientific">Paraburkholderia bannensis</name>
    <dbReference type="NCBI Taxonomy" id="765414"/>
    <lineage>
        <taxon>Bacteria</taxon>
        <taxon>Pseudomonadati</taxon>
        <taxon>Pseudomonadota</taxon>
        <taxon>Betaproteobacteria</taxon>
        <taxon>Burkholderiales</taxon>
        <taxon>Burkholderiaceae</taxon>
        <taxon>Paraburkholderia</taxon>
    </lineage>
</organism>
<dbReference type="PANTHER" id="PTHR46796:SF14">
    <property type="entry name" value="TRANSCRIPTIONAL REGULATORY PROTEIN"/>
    <property type="match status" value="1"/>
</dbReference>
<dbReference type="Pfam" id="PF12833">
    <property type="entry name" value="HTH_18"/>
    <property type="match status" value="1"/>
</dbReference>
<evidence type="ECO:0000256" key="3">
    <source>
        <dbReference type="ARBA" id="ARBA00023163"/>
    </source>
</evidence>
<evidence type="ECO:0000256" key="1">
    <source>
        <dbReference type="ARBA" id="ARBA00023015"/>
    </source>
</evidence>
<keyword evidence="2 5" id="KW-0238">DNA-binding</keyword>
<dbReference type="InterPro" id="IPR009057">
    <property type="entry name" value="Homeodomain-like_sf"/>
</dbReference>
<comment type="caution">
    <text evidence="5">The sequence shown here is derived from an EMBL/GenBank/DDBJ whole genome shotgun (WGS) entry which is preliminary data.</text>
</comment>
<gene>
    <name evidence="5" type="ORF">F4827_006567</name>
</gene>
<keyword evidence="6" id="KW-1185">Reference proteome</keyword>
<evidence type="ECO:0000259" key="4">
    <source>
        <dbReference type="PROSITE" id="PS01124"/>
    </source>
</evidence>
<dbReference type="PRINTS" id="PR00032">
    <property type="entry name" value="HTHARAC"/>
</dbReference>
<evidence type="ECO:0000256" key="2">
    <source>
        <dbReference type="ARBA" id="ARBA00023125"/>
    </source>
</evidence>
<dbReference type="PROSITE" id="PS01124">
    <property type="entry name" value="HTH_ARAC_FAMILY_2"/>
    <property type="match status" value="1"/>
</dbReference>
<dbReference type="GO" id="GO:0043565">
    <property type="term" value="F:sequence-specific DNA binding"/>
    <property type="evidence" value="ECO:0007669"/>
    <property type="project" value="InterPro"/>
</dbReference>
<dbReference type="InterPro" id="IPR050204">
    <property type="entry name" value="AraC_XylS_family_regulators"/>
</dbReference>
<evidence type="ECO:0000313" key="6">
    <source>
        <dbReference type="Proteomes" id="UP000571554"/>
    </source>
</evidence>
<dbReference type="RefSeq" id="WP_183732351.1">
    <property type="nucleotide sequence ID" value="NZ_JACHBW010000030.1"/>
</dbReference>
<dbReference type="EMBL" id="JACHBW010000030">
    <property type="protein sequence ID" value="MBB6106691.1"/>
    <property type="molecule type" value="Genomic_DNA"/>
</dbReference>
<dbReference type="SMART" id="SM00342">
    <property type="entry name" value="HTH_ARAC"/>
    <property type="match status" value="1"/>
</dbReference>